<feature type="compositionally biased region" description="Acidic residues" evidence="1">
    <location>
        <begin position="201"/>
        <end position="218"/>
    </location>
</feature>
<dbReference type="Pfam" id="PF17784">
    <property type="entry name" value="Sulfotransfer_4"/>
    <property type="match status" value="1"/>
</dbReference>
<dbReference type="InterPro" id="IPR040632">
    <property type="entry name" value="Sulfotransfer_4"/>
</dbReference>
<evidence type="ECO:0000313" key="3">
    <source>
        <dbReference type="Proteomes" id="UP000325289"/>
    </source>
</evidence>
<reference evidence="2 3" key="1">
    <citation type="submission" date="2016-10" db="EMBL/GenBank/DDBJ databases">
        <authorList>
            <person name="Varghese N."/>
            <person name="Submissions S."/>
        </authorList>
    </citation>
    <scope>NUCLEOTIDE SEQUENCE [LARGE SCALE GENOMIC DNA]</scope>
    <source>
        <strain evidence="3">YIM D21,KCTC 23444,ACCC 10710</strain>
    </source>
</reference>
<dbReference type="SUPFAM" id="SSF52540">
    <property type="entry name" value="P-loop containing nucleoside triphosphate hydrolases"/>
    <property type="match status" value="1"/>
</dbReference>
<dbReference type="Gene3D" id="3.40.50.300">
    <property type="entry name" value="P-loop containing nucleotide triphosphate hydrolases"/>
    <property type="match status" value="1"/>
</dbReference>
<protein>
    <recommendedName>
        <fullName evidence="4">Sulfotransferase family protein</fullName>
    </recommendedName>
</protein>
<organism evidence="2 3">
    <name type="scientific">Roseivivax sediminis</name>
    <dbReference type="NCBI Taxonomy" id="936889"/>
    <lineage>
        <taxon>Bacteria</taxon>
        <taxon>Pseudomonadati</taxon>
        <taxon>Pseudomonadota</taxon>
        <taxon>Alphaproteobacteria</taxon>
        <taxon>Rhodobacterales</taxon>
        <taxon>Roseobacteraceae</taxon>
        <taxon>Roseivivax</taxon>
    </lineage>
</organism>
<feature type="region of interest" description="Disordered" evidence="1">
    <location>
        <begin position="197"/>
        <end position="230"/>
    </location>
</feature>
<dbReference type="Proteomes" id="UP000325289">
    <property type="component" value="Unassembled WGS sequence"/>
</dbReference>
<dbReference type="InterPro" id="IPR027417">
    <property type="entry name" value="P-loop_NTPase"/>
</dbReference>
<evidence type="ECO:0008006" key="4">
    <source>
        <dbReference type="Google" id="ProtNLM"/>
    </source>
</evidence>
<name>A0A1I1YFC6_9RHOB</name>
<dbReference type="RefSeq" id="WP_188129672.1">
    <property type="nucleotide sequence ID" value="NZ_FOMS01000007.1"/>
</dbReference>
<dbReference type="AlphaFoldDB" id="A0A1I1YFC6"/>
<keyword evidence="3" id="KW-1185">Reference proteome</keyword>
<sequence>MIINLGLPKTGTTTLSRALRRAGLSTADWKVRAGQTDDAAMHGAFVGEILYTDYFATGDPLARLKVFDGITEMNALSPRGNYWPQTDWALIDAMRTHHPETRFILSWRDPARTAGSMMRWKAMGTRRLPRHQVPGLPKGWGGTETELARWIDGHQRFCAAIFAGSDRFLAYDIEDREAPARIGAFIGRALPWWGVSNSNPEADEAAVPDTDPTEEAGTADEVPPLPREAR</sequence>
<proteinExistence type="predicted"/>
<evidence type="ECO:0000313" key="2">
    <source>
        <dbReference type="EMBL" id="SFE18305.1"/>
    </source>
</evidence>
<evidence type="ECO:0000256" key="1">
    <source>
        <dbReference type="SAM" id="MobiDB-lite"/>
    </source>
</evidence>
<dbReference type="EMBL" id="FOMS01000007">
    <property type="protein sequence ID" value="SFE18305.1"/>
    <property type="molecule type" value="Genomic_DNA"/>
</dbReference>
<gene>
    <name evidence="2" type="ORF">SAMN04515678_10725</name>
</gene>
<accession>A0A1I1YFC6</accession>